<gene>
    <name evidence="1" type="ORF">AVDCRST_MAG82-876</name>
</gene>
<reference evidence="1" key="1">
    <citation type="submission" date="2020-02" db="EMBL/GenBank/DDBJ databases">
        <authorList>
            <person name="Meier V. D."/>
        </authorList>
    </citation>
    <scope>NUCLEOTIDE SEQUENCE</scope>
    <source>
        <strain evidence="1">AVDCRST_MAG82</strain>
    </source>
</reference>
<proteinExistence type="predicted"/>
<dbReference type="EMBL" id="CADCVA010000114">
    <property type="protein sequence ID" value="CAA9412367.1"/>
    <property type="molecule type" value="Genomic_DNA"/>
</dbReference>
<organism evidence="1">
    <name type="scientific">uncultured Rubrobacteraceae bacterium</name>
    <dbReference type="NCBI Taxonomy" id="349277"/>
    <lineage>
        <taxon>Bacteria</taxon>
        <taxon>Bacillati</taxon>
        <taxon>Actinomycetota</taxon>
        <taxon>Rubrobacteria</taxon>
        <taxon>Rubrobacterales</taxon>
        <taxon>Rubrobacteraceae</taxon>
        <taxon>environmental samples</taxon>
    </lineage>
</organism>
<protein>
    <submittedName>
        <fullName evidence="1">Uncharacterized protein</fullName>
    </submittedName>
</protein>
<evidence type="ECO:0000313" key="1">
    <source>
        <dbReference type="EMBL" id="CAA9412367.1"/>
    </source>
</evidence>
<name>A0A6J4PCW0_9ACTN</name>
<sequence length="107" mass="11617">MVSIEAGERAGAALRTAHLLRIDSYMDFAILAMWTTSPRVDTMIGMVEASLRGASPGGEDDELLEKLRALVGEGRKYLAEGQFPVAMGRMRVAHDLLSLQIIRLSSG</sequence>
<dbReference type="AlphaFoldDB" id="A0A6J4PCW0"/>
<accession>A0A6J4PCW0</accession>